<name>A0AAQ2Z671_9FIRM</name>
<dbReference type="Proteomes" id="UP000294398">
    <property type="component" value="Chromosome"/>
</dbReference>
<organism evidence="1 2">
    <name type="scientific">Roseburia intestinalis L1-82</name>
    <dbReference type="NCBI Taxonomy" id="536231"/>
    <lineage>
        <taxon>Bacteria</taxon>
        <taxon>Bacillati</taxon>
        <taxon>Bacillota</taxon>
        <taxon>Clostridia</taxon>
        <taxon>Lachnospirales</taxon>
        <taxon>Lachnospiraceae</taxon>
        <taxon>Roseburia</taxon>
    </lineage>
</organism>
<proteinExistence type="predicted"/>
<accession>A0AAQ2Z671</accession>
<evidence type="ECO:0000313" key="1">
    <source>
        <dbReference type="EMBL" id="VCV21489.1"/>
    </source>
</evidence>
<dbReference type="EMBL" id="LR027880">
    <property type="protein sequence ID" value="VCV21489.1"/>
    <property type="molecule type" value="Genomic_DNA"/>
</dbReference>
<sequence length="57" mass="6774">MKRKYIKLYRKRIVERNIATDYYTHQGVSQRSKKLQCGTPFLMEKSEHGGVLFRLAV</sequence>
<protein>
    <submittedName>
        <fullName evidence="1">Uncharacterized protein</fullName>
    </submittedName>
</protein>
<dbReference type="AlphaFoldDB" id="A0AAQ2Z671"/>
<keyword evidence="2" id="KW-1185">Reference proteome</keyword>
<reference evidence="1 2" key="1">
    <citation type="submission" date="2018-09" db="EMBL/GenBank/DDBJ databases">
        <authorList>
            <person name="Petit M.-A."/>
            <person name="Lossouarn J."/>
        </authorList>
    </citation>
    <scope>NUCLEOTIDE SEQUENCE [LARGE SCALE GENOMIC DNA]</scope>
    <source>
        <strain evidence="1 2">L1-82</strain>
    </source>
</reference>
<gene>
    <name evidence="1" type="ORF">RIL182_01361</name>
</gene>
<evidence type="ECO:0000313" key="2">
    <source>
        <dbReference type="Proteomes" id="UP000294398"/>
    </source>
</evidence>